<evidence type="ECO:0000313" key="4">
    <source>
        <dbReference type="Proteomes" id="UP000481360"/>
    </source>
</evidence>
<proteinExistence type="predicted"/>
<comment type="caution">
    <text evidence="3">The sequence shown here is derived from an EMBL/GenBank/DDBJ whole genome shotgun (WGS) entry which is preliminary data.</text>
</comment>
<dbReference type="InterPro" id="IPR025646">
    <property type="entry name" value="DUF4350"/>
</dbReference>
<name>A0A7C9RR30_9PSEU</name>
<evidence type="ECO:0000256" key="1">
    <source>
        <dbReference type="SAM" id="Phobius"/>
    </source>
</evidence>
<dbReference type="RefSeq" id="WP_166046701.1">
    <property type="nucleotide sequence ID" value="NZ_JAAMPJ010000004.1"/>
</dbReference>
<gene>
    <name evidence="3" type="ORF">G7043_17380</name>
</gene>
<reference evidence="3 4" key="1">
    <citation type="submission" date="2020-03" db="EMBL/GenBank/DDBJ databases">
        <title>Isolation and identification of active actinomycetes.</title>
        <authorList>
            <person name="Sun X."/>
        </authorList>
    </citation>
    <scope>NUCLEOTIDE SEQUENCE [LARGE SCALE GENOMIC DNA]</scope>
    <source>
        <strain evidence="3 4">NEAU-D13</strain>
    </source>
</reference>
<keyword evidence="4" id="KW-1185">Reference proteome</keyword>
<feature type="domain" description="DUF4350" evidence="2">
    <location>
        <begin position="49"/>
        <end position="187"/>
    </location>
</feature>
<keyword evidence="1" id="KW-0472">Membrane</keyword>
<evidence type="ECO:0000313" key="3">
    <source>
        <dbReference type="EMBL" id="NGY60704.1"/>
    </source>
</evidence>
<protein>
    <submittedName>
        <fullName evidence="3">DUF4350 domain-containing protein</fullName>
    </submittedName>
</protein>
<dbReference type="Pfam" id="PF14258">
    <property type="entry name" value="DUF4350"/>
    <property type="match status" value="1"/>
</dbReference>
<keyword evidence="1" id="KW-1133">Transmembrane helix</keyword>
<dbReference type="AlphaFoldDB" id="A0A7C9RR30"/>
<keyword evidence="1" id="KW-0812">Transmembrane</keyword>
<evidence type="ECO:0000259" key="2">
    <source>
        <dbReference type="Pfam" id="PF14258"/>
    </source>
</evidence>
<dbReference type="Proteomes" id="UP000481360">
    <property type="component" value="Unassembled WGS sequence"/>
</dbReference>
<dbReference type="EMBL" id="JAAMPJ010000004">
    <property type="protein sequence ID" value="NGY60704.1"/>
    <property type="molecule type" value="Genomic_DNA"/>
</dbReference>
<accession>A0A7C9RR30</accession>
<feature type="transmembrane region" description="Helical" evidence="1">
    <location>
        <begin position="19"/>
        <end position="39"/>
    </location>
</feature>
<sequence>MTAVSPDAGRIWTAARGPLLIGVIILFTAVVITLLRGGGEGGSLDPRSFRPEGSHAVARLLEQNGVRVELTDNASAVDGATLFVTQPNLIDPSRLQDLSRRAAATVLLAPATGVVGQVEAETRQPGCPLAAQAGAATMGGFVYEGEQRCYDSTLVRTGTVTMLGHGAIFTNRDLDGEGNAALALSLLGQHERLVWYVPSAADKSQQKSLSDLVPAGWKFGALQLGLAAVVIALWRARRLGRVVPEPLPVVVRAAETVEGRARLYRRSHAAEHAASVLRQATRDRLAPLLGLPAGEDPSFEIARRTSRSEADVRTLLYSQDPVDDRGLVALADELDALEDEVRNA</sequence>
<organism evidence="3 4">
    <name type="scientific">Lentzea alba</name>
    <dbReference type="NCBI Taxonomy" id="2714351"/>
    <lineage>
        <taxon>Bacteria</taxon>
        <taxon>Bacillati</taxon>
        <taxon>Actinomycetota</taxon>
        <taxon>Actinomycetes</taxon>
        <taxon>Pseudonocardiales</taxon>
        <taxon>Pseudonocardiaceae</taxon>
        <taxon>Lentzea</taxon>
    </lineage>
</organism>